<name>Q5AZX6_EMENI</name>
<dbReference type="InterPro" id="IPR021858">
    <property type="entry name" value="Fun_TF"/>
</dbReference>
<reference evidence="2" key="2">
    <citation type="journal article" date="2009" name="Fungal Genet. Biol.">
        <title>The 2008 update of the Aspergillus nidulans genome annotation: a community effort.</title>
        <authorList>
            <person name="Wortman J.R."/>
            <person name="Gilsenan J.M."/>
            <person name="Joardar V."/>
            <person name="Deegan J."/>
            <person name="Clutterbuck J."/>
            <person name="Andersen M.R."/>
            <person name="Archer D."/>
            <person name="Bencina M."/>
            <person name="Braus G."/>
            <person name="Coutinho P."/>
            <person name="von Dohren H."/>
            <person name="Doonan J."/>
            <person name="Driessen A.J."/>
            <person name="Durek P."/>
            <person name="Espeso E."/>
            <person name="Fekete E."/>
            <person name="Flipphi M."/>
            <person name="Estrada C.G."/>
            <person name="Geysens S."/>
            <person name="Goldman G."/>
            <person name="de Groot P.W."/>
            <person name="Hansen K."/>
            <person name="Harris S.D."/>
            <person name="Heinekamp T."/>
            <person name="Helmstaedt K."/>
            <person name="Henrissat B."/>
            <person name="Hofmann G."/>
            <person name="Homan T."/>
            <person name="Horio T."/>
            <person name="Horiuchi H."/>
            <person name="James S."/>
            <person name="Jones M."/>
            <person name="Karaffa L."/>
            <person name="Karanyi Z."/>
            <person name="Kato M."/>
            <person name="Keller N."/>
            <person name="Kelly D.E."/>
            <person name="Kiel J.A."/>
            <person name="Kim J.M."/>
            <person name="van der Klei I.J."/>
            <person name="Klis F.M."/>
            <person name="Kovalchuk A."/>
            <person name="Krasevec N."/>
            <person name="Kubicek C.P."/>
            <person name="Liu B."/>
            <person name="Maccabe A."/>
            <person name="Meyer V."/>
            <person name="Mirabito P."/>
            <person name="Miskei M."/>
            <person name="Mos M."/>
            <person name="Mullins J."/>
            <person name="Nelson D.R."/>
            <person name="Nielsen J."/>
            <person name="Oakley B.R."/>
            <person name="Osmani S.A."/>
            <person name="Pakula T."/>
            <person name="Paszewski A."/>
            <person name="Paulsen I."/>
            <person name="Pilsyk S."/>
            <person name="Pocsi I."/>
            <person name="Punt P.J."/>
            <person name="Ram A.F."/>
            <person name="Ren Q."/>
            <person name="Robellet X."/>
            <person name="Robson G."/>
            <person name="Seiboth B."/>
            <person name="van Solingen P."/>
            <person name="Specht T."/>
            <person name="Sun J."/>
            <person name="Taheri-Talesh N."/>
            <person name="Takeshita N."/>
            <person name="Ussery D."/>
            <person name="vanKuyk P.A."/>
            <person name="Visser H."/>
            <person name="van de Vondervoort P.J."/>
            <person name="de Vries R.P."/>
            <person name="Walton J."/>
            <person name="Xiang X."/>
            <person name="Xiong Y."/>
            <person name="Zeng A.P."/>
            <person name="Brandt B.W."/>
            <person name="Cornell M.J."/>
            <person name="van den Hondel C.A."/>
            <person name="Visser J."/>
            <person name="Oliver S.G."/>
            <person name="Turner G."/>
        </authorList>
    </citation>
    <scope>GENOME REANNOTATION</scope>
    <source>
        <strain evidence="2">FGSC A4 / ATCC 38163 / CBS 112.46 / NRRL 194 / M139</strain>
    </source>
</reference>
<dbReference type="PANTHER" id="PTHR38111:SF6">
    <property type="entry name" value="FINGER DOMAIN PROTEIN, PUTATIVE (AFU_ORTHOLOGUE AFUA_8G01940)-RELATED"/>
    <property type="match status" value="1"/>
</dbReference>
<dbReference type="Proteomes" id="UP000000560">
    <property type="component" value="Chromosome I"/>
</dbReference>
<dbReference type="STRING" id="227321.Q5AZX6"/>
<accession>Q5AZX6</accession>
<dbReference type="InterPro" id="IPR053178">
    <property type="entry name" value="Osmoadaptation_assoc"/>
</dbReference>
<dbReference type="OrthoDB" id="3525185at2759"/>
<reference evidence="2" key="1">
    <citation type="journal article" date="2005" name="Nature">
        <title>Sequencing of Aspergillus nidulans and comparative analysis with A. fumigatus and A. oryzae.</title>
        <authorList>
            <person name="Galagan J.E."/>
            <person name="Calvo S.E."/>
            <person name="Cuomo C."/>
            <person name="Ma L.J."/>
            <person name="Wortman J.R."/>
            <person name="Batzoglou S."/>
            <person name="Lee S.I."/>
            <person name="Basturkmen M."/>
            <person name="Spevak C.C."/>
            <person name="Clutterbuck J."/>
            <person name="Kapitonov V."/>
            <person name="Jurka J."/>
            <person name="Scazzocchio C."/>
            <person name="Farman M."/>
            <person name="Butler J."/>
            <person name="Purcell S."/>
            <person name="Harris S."/>
            <person name="Braus G.H."/>
            <person name="Draht O."/>
            <person name="Busch S."/>
            <person name="D'Enfert C."/>
            <person name="Bouchier C."/>
            <person name="Goldman G.H."/>
            <person name="Bell-Pedersen D."/>
            <person name="Griffiths-Jones S."/>
            <person name="Doonan J.H."/>
            <person name="Yu J."/>
            <person name="Vienken K."/>
            <person name="Pain A."/>
            <person name="Freitag M."/>
            <person name="Selker E.U."/>
            <person name="Archer D.B."/>
            <person name="Penalva M.A."/>
            <person name="Oakley B.R."/>
            <person name="Momany M."/>
            <person name="Tanaka T."/>
            <person name="Kumagai T."/>
            <person name="Asai K."/>
            <person name="Machida M."/>
            <person name="Nierman W.C."/>
            <person name="Denning D.W."/>
            <person name="Caddick M."/>
            <person name="Hynes M."/>
            <person name="Paoletti M."/>
            <person name="Fischer R."/>
            <person name="Miller B."/>
            <person name="Dyer P."/>
            <person name="Sachs M.S."/>
            <person name="Osmani S.A."/>
            <person name="Birren B.W."/>
        </authorList>
    </citation>
    <scope>NUCLEOTIDE SEQUENCE [LARGE SCALE GENOMIC DNA]</scope>
    <source>
        <strain evidence="2">FGSC A4 / ATCC 38163 / CBS 112.46 / NRRL 194 / M139</strain>
    </source>
</reference>
<organism evidence="1 2">
    <name type="scientific">Emericella nidulans (strain FGSC A4 / ATCC 38163 / CBS 112.46 / NRRL 194 / M139)</name>
    <name type="common">Aspergillus nidulans</name>
    <dbReference type="NCBI Taxonomy" id="227321"/>
    <lineage>
        <taxon>Eukaryota</taxon>
        <taxon>Fungi</taxon>
        <taxon>Dikarya</taxon>
        <taxon>Ascomycota</taxon>
        <taxon>Pezizomycotina</taxon>
        <taxon>Eurotiomycetes</taxon>
        <taxon>Eurotiomycetidae</taxon>
        <taxon>Eurotiales</taxon>
        <taxon>Aspergillaceae</taxon>
        <taxon>Aspergillus</taxon>
        <taxon>Aspergillus subgen. Nidulantes</taxon>
    </lineage>
</organism>
<keyword evidence="2" id="KW-1185">Reference proteome</keyword>
<dbReference type="HOGENOM" id="CLU_433466_0_0_1"/>
<dbReference type="KEGG" id="ani:ANIA_06154"/>
<proteinExistence type="predicted"/>
<dbReference type="CDD" id="cd12148">
    <property type="entry name" value="fungal_TF_MHR"/>
    <property type="match status" value="1"/>
</dbReference>
<dbReference type="InParanoid" id="Q5AZX6"/>
<sequence length="631" mass="70988">MLSGSPPELEPPPRLGLMLGLFTNRSGQQRHRAAYRTSSLYPSNLPWSHQIEALQNQKVVQEYILRSLTASQLVPANRLTGFSTPPKLAEENTRPSFSAQPVRIPNNRVSQFVPHPSNCHPSTAAQILKKKQDPSMRRCTSSRRYASKPTLAPRLPADNTLAPNLATQALDLQCRVLLEYLFKALTPHTLSTYKPRVELTLIDYIQQYPNPLPAQLLWATRCLATLHSSVDSTPQPGTSALVNSRRMYQQAIRHLLISLYCPRSARSDETLTAAMLLCVYEMIDRTNPEAWMIHSRGITNLLRIRGPKAHRSGIGQTLLLCLRPILVAQALTRAEPCLLGEPAWRKLGNEMMRSQKGAEHFLNTWTECSFGEIAMCPGLLARTQAILSDPGFSLEDEAITKRKRLLTQITSIRTALRTLNLQIELEFGKYDADEKSPCGLRRLSECIPPDSAERFVLYLHRGIQVGAAMLDQLVTLLVSDDKRRCQQETSASAALKRYYDTQDSTGVGAKTIPRTRLDATHLPTQTESLAIAEDNGRRETSCLAHQLDILCMSQGMIQHLLGSIQQKIIIRLFEHLDLLNKIDIRYFAWTGLDYDGAEVRVDFLHQPTPSATLQRSYGSFRMTQELRLLLQ</sequence>
<dbReference type="GeneID" id="2870878"/>
<dbReference type="Pfam" id="PF11951">
    <property type="entry name" value="Fungal_trans_2"/>
    <property type="match status" value="1"/>
</dbReference>
<gene>
    <name evidence="1" type="ORF">ANIA_06154</name>
</gene>
<dbReference type="RefSeq" id="XP_663758.1">
    <property type="nucleotide sequence ID" value="XM_658666.1"/>
</dbReference>
<evidence type="ECO:0000313" key="2">
    <source>
        <dbReference type="Proteomes" id="UP000000560"/>
    </source>
</evidence>
<evidence type="ECO:0000313" key="1">
    <source>
        <dbReference type="EMBL" id="CBF70076.1"/>
    </source>
</evidence>
<dbReference type="AlphaFoldDB" id="Q5AZX6"/>
<dbReference type="EMBL" id="BN001301">
    <property type="protein sequence ID" value="CBF70076.1"/>
    <property type="molecule type" value="Genomic_DNA"/>
</dbReference>
<dbReference type="PANTHER" id="PTHR38111">
    <property type="entry name" value="ZN(2)-C6 FUNGAL-TYPE DOMAIN-CONTAINING PROTEIN-RELATED"/>
    <property type="match status" value="1"/>
</dbReference>
<dbReference type="eggNOG" id="ENOG502RP6I">
    <property type="taxonomic scope" value="Eukaryota"/>
</dbReference>
<protein>
    <submittedName>
        <fullName evidence="1">C6 finger domain protein, putative (AFU_orthologue AFUA_8G01940)</fullName>
    </submittedName>
</protein>
<accession>C8V2A1</accession>